<dbReference type="Proteomes" id="UP001500665">
    <property type="component" value="Unassembled WGS sequence"/>
</dbReference>
<evidence type="ECO:0000313" key="2">
    <source>
        <dbReference type="Proteomes" id="UP001500665"/>
    </source>
</evidence>
<organism evidence="1 2">
    <name type="scientific">Actinocorallia libanotica</name>
    <dbReference type="NCBI Taxonomy" id="46162"/>
    <lineage>
        <taxon>Bacteria</taxon>
        <taxon>Bacillati</taxon>
        <taxon>Actinomycetota</taxon>
        <taxon>Actinomycetes</taxon>
        <taxon>Streptosporangiales</taxon>
        <taxon>Thermomonosporaceae</taxon>
        <taxon>Actinocorallia</taxon>
    </lineage>
</organism>
<gene>
    <name evidence="1" type="ORF">GCM10009550_00610</name>
</gene>
<comment type="caution">
    <text evidence="1">The sequence shown here is derived from an EMBL/GenBank/DDBJ whole genome shotgun (WGS) entry which is preliminary data.</text>
</comment>
<evidence type="ECO:0000313" key="1">
    <source>
        <dbReference type="EMBL" id="GAA0935505.1"/>
    </source>
</evidence>
<sequence>MTHPQRTQWQPAPLSAEEEERFVREMVPVVAAAVGANRTFRISADTEPLQRMFREVTTRTSEALGTPLMGYTNGREFWIRPAES</sequence>
<protein>
    <submittedName>
        <fullName evidence="1">Uncharacterized protein</fullName>
    </submittedName>
</protein>
<accession>A0ABN1PZC2</accession>
<proteinExistence type="predicted"/>
<dbReference type="RefSeq" id="WP_344235353.1">
    <property type="nucleotide sequence ID" value="NZ_BAAAHH010000001.1"/>
</dbReference>
<name>A0ABN1PZC2_9ACTN</name>
<keyword evidence="2" id="KW-1185">Reference proteome</keyword>
<reference evidence="1 2" key="1">
    <citation type="journal article" date="2019" name="Int. J. Syst. Evol. Microbiol.">
        <title>The Global Catalogue of Microorganisms (GCM) 10K type strain sequencing project: providing services to taxonomists for standard genome sequencing and annotation.</title>
        <authorList>
            <consortium name="The Broad Institute Genomics Platform"/>
            <consortium name="The Broad Institute Genome Sequencing Center for Infectious Disease"/>
            <person name="Wu L."/>
            <person name="Ma J."/>
        </authorList>
    </citation>
    <scope>NUCLEOTIDE SEQUENCE [LARGE SCALE GENOMIC DNA]</scope>
    <source>
        <strain evidence="1 2">JCM 10696</strain>
    </source>
</reference>
<dbReference type="EMBL" id="BAAAHH010000001">
    <property type="protein sequence ID" value="GAA0935505.1"/>
    <property type="molecule type" value="Genomic_DNA"/>
</dbReference>